<dbReference type="OrthoDB" id="9769598at2"/>
<dbReference type="Proteomes" id="UP000232693">
    <property type="component" value="Chromosome"/>
</dbReference>
<dbReference type="KEGG" id="kpd:CW740_02655"/>
<dbReference type="Gene3D" id="3.60.15.10">
    <property type="entry name" value="Ribonuclease Z/Hydroxyacylglutathione hydrolase-like"/>
    <property type="match status" value="1"/>
</dbReference>
<keyword evidence="8" id="KW-0732">Signal</keyword>
<keyword evidence="14" id="KW-1185">Reference proteome</keyword>
<dbReference type="EC" id="3.5.2.6" evidence="6"/>
<comment type="cofactor">
    <cofactor evidence="2">
        <name>Zn(2+)</name>
        <dbReference type="ChEBI" id="CHEBI:29105"/>
    </cofactor>
</comment>
<dbReference type="InterPro" id="IPR050855">
    <property type="entry name" value="NDM-1-like"/>
</dbReference>
<evidence type="ECO:0000256" key="12">
    <source>
        <dbReference type="ARBA" id="ARBA00023251"/>
    </source>
</evidence>
<evidence type="ECO:0000256" key="6">
    <source>
        <dbReference type="ARBA" id="ARBA00012865"/>
    </source>
</evidence>
<evidence type="ECO:0000256" key="2">
    <source>
        <dbReference type="ARBA" id="ARBA00001947"/>
    </source>
</evidence>
<dbReference type="Pfam" id="PF00753">
    <property type="entry name" value="Lactamase_B"/>
    <property type="match status" value="1"/>
</dbReference>
<dbReference type="PANTHER" id="PTHR42951:SF4">
    <property type="entry name" value="ACYL-COENZYME A THIOESTERASE MBLAC2"/>
    <property type="match status" value="1"/>
</dbReference>
<dbReference type="EMBL" id="CP025120">
    <property type="protein sequence ID" value="AUD78198.1"/>
    <property type="molecule type" value="Genomic_DNA"/>
</dbReference>
<keyword evidence="7" id="KW-0479">Metal-binding</keyword>
<protein>
    <recommendedName>
        <fullName evidence="6">beta-lactamase</fullName>
        <ecNumber evidence="6">3.5.2.6</ecNumber>
    </recommendedName>
</protein>
<comment type="catalytic activity">
    <reaction evidence="1">
        <text>a beta-lactam + H2O = a substituted beta-amino acid</text>
        <dbReference type="Rhea" id="RHEA:20401"/>
        <dbReference type="ChEBI" id="CHEBI:15377"/>
        <dbReference type="ChEBI" id="CHEBI:35627"/>
        <dbReference type="ChEBI" id="CHEBI:140347"/>
        <dbReference type="EC" id="3.5.2.6"/>
    </reaction>
</comment>
<evidence type="ECO:0000313" key="13">
    <source>
        <dbReference type="EMBL" id="AUD78198.1"/>
    </source>
</evidence>
<comment type="subcellular location">
    <subcellularLocation>
        <location evidence="3">Periplasm</location>
    </subcellularLocation>
</comment>
<dbReference type="InterPro" id="IPR001018">
    <property type="entry name" value="Beta-lactamase_class-B_CS"/>
</dbReference>
<proteinExistence type="inferred from homology"/>
<sequence>MFIGSKLKQTRLLKIVPALSLALIFSGQAFAHAEGRPEVEIKAQKLTDGIYVLFGQGGNIGLSVGDDGVYMIDDQFAPLSDKIKATVAEITEQPVSYLINTHWHGDHIGGNENFAKSGTVIVAHDNVRQRMSTGLEMSSLGRKVEPSPEGALPVITFDSELSLHLNGDEMRVYHVAKAHTDGDAIIFFAKDNVLHMGDTYFNIGYPFIDVSSGGTVDGYIAAVEKGLSLANDETQIIPGHGPMSNKKELSEFVAMLKDLRNAVAALKDKGMSLEEVLAAKPSAKYDEENGKNFIKPDQIVTFIYQTL</sequence>
<dbReference type="AlphaFoldDB" id="A0A2K9AZV2"/>
<dbReference type="GO" id="GO:0046677">
    <property type="term" value="P:response to antibiotic"/>
    <property type="evidence" value="ECO:0007669"/>
    <property type="project" value="UniProtKB-KW"/>
</dbReference>
<dbReference type="GO" id="GO:0008800">
    <property type="term" value="F:beta-lactamase activity"/>
    <property type="evidence" value="ECO:0007669"/>
    <property type="project" value="UniProtKB-EC"/>
</dbReference>
<evidence type="ECO:0000256" key="8">
    <source>
        <dbReference type="ARBA" id="ARBA00022729"/>
    </source>
</evidence>
<evidence type="ECO:0000256" key="1">
    <source>
        <dbReference type="ARBA" id="ARBA00001526"/>
    </source>
</evidence>
<dbReference type="SUPFAM" id="SSF56281">
    <property type="entry name" value="Metallo-hydrolase/oxidoreductase"/>
    <property type="match status" value="1"/>
</dbReference>
<evidence type="ECO:0000256" key="10">
    <source>
        <dbReference type="ARBA" id="ARBA00022801"/>
    </source>
</evidence>
<comment type="subunit">
    <text evidence="5">Monomer.</text>
</comment>
<evidence type="ECO:0000256" key="7">
    <source>
        <dbReference type="ARBA" id="ARBA00022723"/>
    </source>
</evidence>
<dbReference type="GO" id="GO:0017001">
    <property type="term" value="P:antibiotic catabolic process"/>
    <property type="evidence" value="ECO:0007669"/>
    <property type="project" value="InterPro"/>
</dbReference>
<dbReference type="GO" id="GO:0008270">
    <property type="term" value="F:zinc ion binding"/>
    <property type="evidence" value="ECO:0007669"/>
    <property type="project" value="InterPro"/>
</dbReference>
<keyword evidence="9" id="KW-0574">Periplasm</keyword>
<dbReference type="PROSITE" id="PS00743">
    <property type="entry name" value="BETA_LACTAMASE_B_1"/>
    <property type="match status" value="1"/>
</dbReference>
<gene>
    <name evidence="13" type="ORF">CW740_02655</name>
</gene>
<comment type="similarity">
    <text evidence="4">Belongs to the metallo-beta-lactamase superfamily. Class-B beta-lactamase family.</text>
</comment>
<evidence type="ECO:0000256" key="5">
    <source>
        <dbReference type="ARBA" id="ARBA00011245"/>
    </source>
</evidence>
<dbReference type="InterPro" id="IPR036866">
    <property type="entry name" value="RibonucZ/Hydroxyglut_hydro"/>
</dbReference>
<dbReference type="RefSeq" id="WP_106646076.1">
    <property type="nucleotide sequence ID" value="NZ_BMGO01000002.1"/>
</dbReference>
<keyword evidence="10 13" id="KW-0378">Hydrolase</keyword>
<accession>A0A2K9AZV2</accession>
<dbReference type="PANTHER" id="PTHR42951">
    <property type="entry name" value="METALLO-BETA-LACTAMASE DOMAIN-CONTAINING"/>
    <property type="match status" value="1"/>
</dbReference>
<dbReference type="GO" id="GO:0042597">
    <property type="term" value="C:periplasmic space"/>
    <property type="evidence" value="ECO:0007669"/>
    <property type="project" value="UniProtKB-SubCell"/>
</dbReference>
<name>A0A2K9AZV2_9GAMM</name>
<keyword evidence="12" id="KW-0046">Antibiotic resistance</keyword>
<evidence type="ECO:0000313" key="14">
    <source>
        <dbReference type="Proteomes" id="UP000232693"/>
    </source>
</evidence>
<dbReference type="CDD" id="cd16282">
    <property type="entry name" value="metallo-hydrolase-like_MBL-fold"/>
    <property type="match status" value="1"/>
</dbReference>
<reference evidence="13 14" key="1">
    <citation type="submission" date="2017-12" db="EMBL/GenBank/DDBJ databases">
        <title>Kangiella profundi FT102 completed genome.</title>
        <authorList>
            <person name="Xu J."/>
            <person name="Wang J."/>
            <person name="Lu Y."/>
        </authorList>
    </citation>
    <scope>NUCLEOTIDE SEQUENCE [LARGE SCALE GENOMIC DNA]</scope>
    <source>
        <strain evidence="13 14">FT102</strain>
    </source>
</reference>
<evidence type="ECO:0000256" key="9">
    <source>
        <dbReference type="ARBA" id="ARBA00022764"/>
    </source>
</evidence>
<dbReference type="InterPro" id="IPR001279">
    <property type="entry name" value="Metallo-B-lactamas"/>
</dbReference>
<evidence type="ECO:0000256" key="4">
    <source>
        <dbReference type="ARBA" id="ARBA00005250"/>
    </source>
</evidence>
<evidence type="ECO:0000256" key="11">
    <source>
        <dbReference type="ARBA" id="ARBA00022833"/>
    </source>
</evidence>
<evidence type="ECO:0000256" key="3">
    <source>
        <dbReference type="ARBA" id="ARBA00004418"/>
    </source>
</evidence>
<keyword evidence="11" id="KW-0862">Zinc</keyword>
<dbReference type="SMART" id="SM00849">
    <property type="entry name" value="Lactamase_B"/>
    <property type="match status" value="1"/>
</dbReference>
<organism evidence="13 14">
    <name type="scientific">Kangiella profundi</name>
    <dbReference type="NCBI Taxonomy" id="1561924"/>
    <lineage>
        <taxon>Bacteria</taxon>
        <taxon>Pseudomonadati</taxon>
        <taxon>Pseudomonadota</taxon>
        <taxon>Gammaproteobacteria</taxon>
        <taxon>Kangiellales</taxon>
        <taxon>Kangiellaceae</taxon>
        <taxon>Kangiella</taxon>
    </lineage>
</organism>